<dbReference type="SUPFAM" id="SSF47413">
    <property type="entry name" value="lambda repressor-like DNA-binding domains"/>
    <property type="match status" value="1"/>
</dbReference>
<protein>
    <submittedName>
        <fullName evidence="2">Helix-turn-helix transcriptional regulator</fullName>
    </submittedName>
</protein>
<evidence type="ECO:0000259" key="1">
    <source>
        <dbReference type="PROSITE" id="PS50943"/>
    </source>
</evidence>
<dbReference type="Gene3D" id="1.10.260.40">
    <property type="entry name" value="lambda repressor-like DNA-binding domains"/>
    <property type="match status" value="1"/>
</dbReference>
<evidence type="ECO:0000313" key="3">
    <source>
        <dbReference type="Proteomes" id="UP001501822"/>
    </source>
</evidence>
<organism evidence="2 3">
    <name type="scientific">Actinoallomurus spadix</name>
    <dbReference type="NCBI Taxonomy" id="79912"/>
    <lineage>
        <taxon>Bacteria</taxon>
        <taxon>Bacillati</taxon>
        <taxon>Actinomycetota</taxon>
        <taxon>Actinomycetes</taxon>
        <taxon>Streptosporangiales</taxon>
        <taxon>Thermomonosporaceae</taxon>
        <taxon>Actinoallomurus</taxon>
    </lineage>
</organism>
<dbReference type="InterPro" id="IPR010982">
    <property type="entry name" value="Lambda_DNA-bd_dom_sf"/>
</dbReference>
<comment type="caution">
    <text evidence="2">The sequence shown here is derived from an EMBL/GenBank/DDBJ whole genome shotgun (WGS) entry which is preliminary data.</text>
</comment>
<feature type="domain" description="HTH cro/C1-type" evidence="1">
    <location>
        <begin position="17"/>
        <end position="71"/>
    </location>
</feature>
<keyword evidence="3" id="KW-1185">Reference proteome</keyword>
<dbReference type="CDD" id="cd00093">
    <property type="entry name" value="HTH_XRE"/>
    <property type="match status" value="1"/>
</dbReference>
<name>A0ABP3G9Q9_9ACTN</name>
<dbReference type="InterPro" id="IPR001387">
    <property type="entry name" value="Cro/C1-type_HTH"/>
</dbReference>
<evidence type="ECO:0000313" key="2">
    <source>
        <dbReference type="EMBL" id="GAA0340270.1"/>
    </source>
</evidence>
<dbReference type="EMBL" id="BAAABM010000023">
    <property type="protein sequence ID" value="GAA0340270.1"/>
    <property type="molecule type" value="Genomic_DNA"/>
</dbReference>
<dbReference type="InterPro" id="IPR043917">
    <property type="entry name" value="DUF5753"/>
</dbReference>
<dbReference type="PROSITE" id="PS50943">
    <property type="entry name" value="HTH_CROC1"/>
    <property type="match status" value="1"/>
</dbReference>
<accession>A0ABP3G9Q9</accession>
<dbReference type="SMART" id="SM00530">
    <property type="entry name" value="HTH_XRE"/>
    <property type="match status" value="1"/>
</dbReference>
<gene>
    <name evidence="2" type="ORF">GCM10010151_32340</name>
</gene>
<dbReference type="RefSeq" id="WP_252807869.1">
    <property type="nucleotide sequence ID" value="NZ_BAAABM010000023.1"/>
</dbReference>
<reference evidence="3" key="1">
    <citation type="journal article" date="2019" name="Int. J. Syst. Evol. Microbiol.">
        <title>The Global Catalogue of Microorganisms (GCM) 10K type strain sequencing project: providing services to taxonomists for standard genome sequencing and annotation.</title>
        <authorList>
            <consortium name="The Broad Institute Genomics Platform"/>
            <consortium name="The Broad Institute Genome Sequencing Center for Infectious Disease"/>
            <person name="Wu L."/>
            <person name="Ma J."/>
        </authorList>
    </citation>
    <scope>NUCLEOTIDE SEQUENCE [LARGE SCALE GENOMIC DNA]</scope>
    <source>
        <strain evidence="3">JCM 3146</strain>
    </source>
</reference>
<dbReference type="Proteomes" id="UP001501822">
    <property type="component" value="Unassembled WGS sequence"/>
</dbReference>
<sequence>MPDPSPTIRERRIAIELRRLREQTGLTLDQAAERLRWSRATLGRVETAVRRIKPAELQRLLNVYKVDGRHRDDLVELARDARERGWWHRYTDTLPAAYATYIALEADARSLHCYDALVVHGLLQTEDYAREVIRAGLMQLASDSQVEQRVEVRLNRQALLTERDPPLQLWCVIDENTLRRMIGGARVMRAQYARLVEMAELPNVTIQVLPHRAGAHPGVEGTFAILEFPERFMPDVGYIEALNAALYVEDPAHVDAYSRVFDHLVAEALGIVDSATMLRRLAEEETKEGLDDR</sequence>
<dbReference type="Pfam" id="PF19054">
    <property type="entry name" value="DUF5753"/>
    <property type="match status" value="1"/>
</dbReference>
<dbReference type="Pfam" id="PF13560">
    <property type="entry name" value="HTH_31"/>
    <property type="match status" value="1"/>
</dbReference>
<proteinExistence type="predicted"/>